<dbReference type="InterPro" id="IPR032638">
    <property type="entry name" value="Porin_5"/>
</dbReference>
<dbReference type="Proteomes" id="UP001597476">
    <property type="component" value="Unassembled WGS sequence"/>
</dbReference>
<dbReference type="EMBL" id="JBHULY010000005">
    <property type="protein sequence ID" value="MFD2725260.1"/>
    <property type="molecule type" value="Genomic_DNA"/>
</dbReference>
<gene>
    <name evidence="1" type="ORF">ACFSR8_03475</name>
</gene>
<dbReference type="RefSeq" id="WP_380289057.1">
    <property type="nucleotide sequence ID" value="NZ_JBHULY010000005.1"/>
</dbReference>
<reference evidence="2" key="1">
    <citation type="journal article" date="2019" name="Int. J. Syst. Evol. Microbiol.">
        <title>The Global Catalogue of Microorganisms (GCM) 10K type strain sequencing project: providing services to taxonomists for standard genome sequencing and annotation.</title>
        <authorList>
            <consortium name="The Broad Institute Genomics Platform"/>
            <consortium name="The Broad Institute Genome Sequencing Center for Infectious Disease"/>
            <person name="Wu L."/>
            <person name="Ma J."/>
        </authorList>
    </citation>
    <scope>NUCLEOTIDE SEQUENCE [LARGE SCALE GENOMIC DNA]</scope>
    <source>
        <strain evidence="2">KCTC 42398</strain>
    </source>
</reference>
<proteinExistence type="predicted"/>
<protein>
    <submittedName>
        <fullName evidence="1">Porin</fullName>
    </submittedName>
</protein>
<dbReference type="Pfam" id="PF16930">
    <property type="entry name" value="Porin_5"/>
    <property type="match status" value="2"/>
</dbReference>
<sequence>MTSDKLTTKLPLFLFVFGILLNVSAQHKILENIDFEADFRFRVEQDWDSRKSDGTYREDRTRMRYRARIGATYSYKDWATVGLRLRTGNPIKQQDPQITLGDVSKEFGTLPVGFEKVYFKAKHKTFEGWIGKNTFPFEKNNEQFWSDNVFPEGVFLKNTIPINSCILDAISLGAGHFIVVASGESLGKDAYFQGYQTNLSFLDNRLNIFPSFYFFKNIPDIPDGAATFVFDYTIFHLGGKLNISKKPNINWDWDYYQNLEDYNNNPNIPQNLKDETAGFVSGFSYGELKAKGDWFFKLTYNYLQRYAAVDFLTQNDWARWDYSAFDSPDGRLTNYKGFEFVAAYSLNKRMNLVMKYYLVEQLVPYGPSLENGSRIRFDIDVKF</sequence>
<organism evidence="1 2">
    <name type="scientific">Hyunsoonleella rubra</name>
    <dbReference type="NCBI Taxonomy" id="1737062"/>
    <lineage>
        <taxon>Bacteria</taxon>
        <taxon>Pseudomonadati</taxon>
        <taxon>Bacteroidota</taxon>
        <taxon>Flavobacteriia</taxon>
        <taxon>Flavobacteriales</taxon>
        <taxon>Flavobacteriaceae</taxon>
    </lineage>
</organism>
<accession>A0ABW5T7L9</accession>
<keyword evidence="2" id="KW-1185">Reference proteome</keyword>
<evidence type="ECO:0000313" key="2">
    <source>
        <dbReference type="Proteomes" id="UP001597476"/>
    </source>
</evidence>
<name>A0ABW5T7L9_9FLAO</name>
<evidence type="ECO:0000313" key="1">
    <source>
        <dbReference type="EMBL" id="MFD2725260.1"/>
    </source>
</evidence>
<comment type="caution">
    <text evidence="1">The sequence shown here is derived from an EMBL/GenBank/DDBJ whole genome shotgun (WGS) entry which is preliminary data.</text>
</comment>